<dbReference type="EMBL" id="MJBS01000200">
    <property type="protein sequence ID" value="OHE91128.1"/>
    <property type="molecule type" value="Genomic_DNA"/>
</dbReference>
<feature type="compositionally biased region" description="Pro residues" evidence="1">
    <location>
        <begin position="68"/>
        <end position="77"/>
    </location>
</feature>
<dbReference type="GeneID" id="34566701"/>
<gene>
    <name evidence="2" type="ORF">CORC01_13575</name>
</gene>
<keyword evidence="3" id="KW-1185">Reference proteome</keyword>
<dbReference type="AlphaFoldDB" id="A0A1G4APL0"/>
<comment type="caution">
    <text evidence="2">The sequence shown here is derived from an EMBL/GenBank/DDBJ whole genome shotgun (WGS) entry which is preliminary data.</text>
</comment>
<feature type="compositionally biased region" description="Basic and acidic residues" evidence="1">
    <location>
        <begin position="33"/>
        <end position="42"/>
    </location>
</feature>
<sequence length="88" mass="9494">MMTSSSSSSSLTSRTSTASRTRQTRASTPTPLWDHRTSKPDLRGGSSPPRRHSIPVNTDSTCSTLLSSPPPTSPTPSPRSRTSTRHCR</sequence>
<name>A0A1G4APL0_9PEZI</name>
<evidence type="ECO:0000313" key="3">
    <source>
        <dbReference type="Proteomes" id="UP000176998"/>
    </source>
</evidence>
<feature type="compositionally biased region" description="Low complexity" evidence="1">
    <location>
        <begin position="1"/>
        <end position="28"/>
    </location>
</feature>
<evidence type="ECO:0000256" key="1">
    <source>
        <dbReference type="SAM" id="MobiDB-lite"/>
    </source>
</evidence>
<protein>
    <submittedName>
        <fullName evidence="2">Uncharacterized protein</fullName>
    </submittedName>
</protein>
<feature type="region of interest" description="Disordered" evidence="1">
    <location>
        <begin position="1"/>
        <end position="88"/>
    </location>
</feature>
<reference evidence="2 3" key="1">
    <citation type="submission" date="2016-09" db="EMBL/GenBank/DDBJ databases">
        <authorList>
            <person name="Capua I."/>
            <person name="De Benedictis P."/>
            <person name="Joannis T."/>
            <person name="Lombin L.H."/>
            <person name="Cattoli G."/>
        </authorList>
    </citation>
    <scope>NUCLEOTIDE SEQUENCE [LARGE SCALE GENOMIC DNA]</scope>
    <source>
        <strain evidence="2 3">IMI 309357</strain>
    </source>
</reference>
<accession>A0A1G4APL0</accession>
<dbReference type="RefSeq" id="XP_022468301.1">
    <property type="nucleotide sequence ID" value="XM_022625191.1"/>
</dbReference>
<proteinExistence type="predicted"/>
<dbReference type="Proteomes" id="UP000176998">
    <property type="component" value="Unassembled WGS sequence"/>
</dbReference>
<evidence type="ECO:0000313" key="2">
    <source>
        <dbReference type="EMBL" id="OHE91128.1"/>
    </source>
</evidence>
<organism evidence="2 3">
    <name type="scientific">Colletotrichum orchidophilum</name>
    <dbReference type="NCBI Taxonomy" id="1209926"/>
    <lineage>
        <taxon>Eukaryota</taxon>
        <taxon>Fungi</taxon>
        <taxon>Dikarya</taxon>
        <taxon>Ascomycota</taxon>
        <taxon>Pezizomycotina</taxon>
        <taxon>Sordariomycetes</taxon>
        <taxon>Hypocreomycetidae</taxon>
        <taxon>Glomerellales</taxon>
        <taxon>Glomerellaceae</taxon>
        <taxon>Colletotrichum</taxon>
    </lineage>
</organism>